<dbReference type="InterPro" id="IPR022712">
    <property type="entry name" value="Beta_Casp"/>
</dbReference>
<dbReference type="Pfam" id="PF00753">
    <property type="entry name" value="Lactamase_B"/>
    <property type="match status" value="1"/>
</dbReference>
<dbReference type="Proteomes" id="UP001205919">
    <property type="component" value="Unassembled WGS sequence"/>
</dbReference>
<keyword evidence="5" id="KW-1185">Reference proteome</keyword>
<dbReference type="PANTHER" id="PTHR11203:SF37">
    <property type="entry name" value="INTEGRATOR COMPLEX SUBUNIT 11"/>
    <property type="match status" value="1"/>
</dbReference>
<reference evidence="4 5" key="1">
    <citation type="submission" date="2022-06" db="EMBL/GenBank/DDBJ databases">
        <title>Isolation of gut microbiota from human fecal samples.</title>
        <authorList>
            <person name="Pamer E.G."/>
            <person name="Barat B."/>
            <person name="Waligurski E."/>
            <person name="Medina S."/>
            <person name="Paddock L."/>
            <person name="Mostad J."/>
        </authorList>
    </citation>
    <scope>NUCLEOTIDE SEQUENCE [LARGE SCALE GENOMIC DNA]</scope>
    <source>
        <strain evidence="4 5">DFI.9.90</strain>
    </source>
</reference>
<dbReference type="CDD" id="cd16295">
    <property type="entry name" value="TTHA0252-CPSF-like_MBL-fold"/>
    <property type="match status" value="1"/>
</dbReference>
<dbReference type="Gene3D" id="3.40.50.10890">
    <property type="match status" value="1"/>
</dbReference>
<dbReference type="SUPFAM" id="SSF56281">
    <property type="entry name" value="Metallo-hydrolase/oxidoreductase"/>
    <property type="match status" value="1"/>
</dbReference>
<sequence>MKLRILGAAGEVTGSNYMIETDGYKVLVDCGTHQGMDEEKHEEEKFPFSPADIDAVLLTHAHIDHSGKIPLLVKQGFKGKVYCTHATSQLIEILLRDSAHIMREDAEWRSRKNARKGLPKVEPLYSESDVEDALAFRHPIPYDEMVEIYPGLKVRYREAGHILGSAIIETWISEGEGQKPVKAVFSGDLGQFDGVIEKPPAIVEEADFVLIESTYGDRLHKSLEDTRAEFQSAMEDAIRSGGKMLVPTFVVDRAQRMLYEFKLLQKKLPDLKMPNIYLDSPMGVRTTEIYSAHTTLLSRELKELLMNGEDPFEPKGFSFVRSADESRAINDMAEGIVLAGSGMCSGGRIMHHLKHNLFKKDTHVFFVGYQAYGTLGRRLVDGAKSVRIAGEEISVKAKFHTLNGFSAHADRDDLLKWAGHFPKKAQFIIVHGEPKSAESLALGLKDSGYSTRIPAIGDEIDLLASAPEKIAMPVISPRILDRIQFNSKDVEDLLNLISARTARMQQAVIQNEEQYKNIMPLLISARTLLEAAAALSDNRIEYKEEKREEKR</sequence>
<dbReference type="AlphaFoldDB" id="A0AAW5K9I3"/>
<gene>
    <name evidence="4" type="ORF">NE630_08750</name>
</gene>
<dbReference type="GO" id="GO:0016787">
    <property type="term" value="F:hydrolase activity"/>
    <property type="evidence" value="ECO:0007669"/>
    <property type="project" value="UniProtKB-KW"/>
</dbReference>
<dbReference type="Pfam" id="PF07521">
    <property type="entry name" value="RMMBL"/>
    <property type="match status" value="1"/>
</dbReference>
<evidence type="ECO:0000313" key="4">
    <source>
        <dbReference type="EMBL" id="MCQ4814513.1"/>
    </source>
</evidence>
<dbReference type="InterPro" id="IPR050698">
    <property type="entry name" value="MBL"/>
</dbReference>
<evidence type="ECO:0000259" key="2">
    <source>
        <dbReference type="SMART" id="SM00849"/>
    </source>
</evidence>
<name>A0AAW5K9I3_9BACT</name>
<dbReference type="EMBL" id="JANFYT010000016">
    <property type="protein sequence ID" value="MCQ4814513.1"/>
    <property type="molecule type" value="Genomic_DNA"/>
</dbReference>
<dbReference type="SMART" id="SM00849">
    <property type="entry name" value="Lactamase_B"/>
    <property type="match status" value="1"/>
</dbReference>
<dbReference type="GO" id="GO:0004521">
    <property type="term" value="F:RNA endonuclease activity"/>
    <property type="evidence" value="ECO:0007669"/>
    <property type="project" value="TreeGrafter"/>
</dbReference>
<accession>A0AAW5K9I3</accession>
<dbReference type="InterPro" id="IPR036866">
    <property type="entry name" value="RibonucZ/Hydroxyglut_hydro"/>
</dbReference>
<organism evidence="4 5">
    <name type="scientific">Cloacibacillus evryensis</name>
    <dbReference type="NCBI Taxonomy" id="508460"/>
    <lineage>
        <taxon>Bacteria</taxon>
        <taxon>Thermotogati</taxon>
        <taxon>Synergistota</taxon>
        <taxon>Synergistia</taxon>
        <taxon>Synergistales</taxon>
        <taxon>Synergistaceae</taxon>
        <taxon>Cloacibacillus</taxon>
    </lineage>
</organism>
<proteinExistence type="predicted"/>
<dbReference type="InterPro" id="IPR011108">
    <property type="entry name" value="RMMBL"/>
</dbReference>
<dbReference type="RefSeq" id="WP_008709405.1">
    <property type="nucleotide sequence ID" value="NZ_CABKQM010000003.1"/>
</dbReference>
<comment type="caution">
    <text evidence="4">The sequence shown here is derived from an EMBL/GenBank/DDBJ whole genome shotgun (WGS) entry which is preliminary data.</text>
</comment>
<dbReference type="Pfam" id="PF10996">
    <property type="entry name" value="Beta-Casp"/>
    <property type="match status" value="1"/>
</dbReference>
<feature type="domain" description="Metallo-beta-lactamase" evidence="2">
    <location>
        <begin position="13"/>
        <end position="234"/>
    </location>
</feature>
<dbReference type="InterPro" id="IPR001279">
    <property type="entry name" value="Metallo-B-lactamas"/>
</dbReference>
<keyword evidence="1" id="KW-0378">Hydrolase</keyword>
<dbReference type="PANTHER" id="PTHR11203">
    <property type="entry name" value="CLEAVAGE AND POLYADENYLATION SPECIFICITY FACTOR FAMILY MEMBER"/>
    <property type="match status" value="1"/>
</dbReference>
<dbReference type="Gene3D" id="3.60.15.10">
    <property type="entry name" value="Ribonuclease Z/Hydroxyacylglutathione hydrolase-like"/>
    <property type="match status" value="1"/>
</dbReference>
<protein>
    <submittedName>
        <fullName evidence="4">MBL fold metallo-hydrolase</fullName>
    </submittedName>
</protein>
<dbReference type="SMART" id="SM01027">
    <property type="entry name" value="Beta-Casp"/>
    <property type="match status" value="1"/>
</dbReference>
<evidence type="ECO:0000256" key="1">
    <source>
        <dbReference type="ARBA" id="ARBA00022801"/>
    </source>
</evidence>
<evidence type="ECO:0000313" key="5">
    <source>
        <dbReference type="Proteomes" id="UP001205919"/>
    </source>
</evidence>
<evidence type="ECO:0000259" key="3">
    <source>
        <dbReference type="SMART" id="SM01027"/>
    </source>
</evidence>
<feature type="domain" description="Beta-Casp" evidence="3">
    <location>
        <begin position="254"/>
        <end position="379"/>
    </location>
</feature>